<accession>A0A0D0AWS3</accession>
<dbReference type="Proteomes" id="UP000054485">
    <property type="component" value="Unassembled WGS sequence"/>
</dbReference>
<dbReference type="OrthoDB" id="2691003at2759"/>
<reference evidence="2" key="2">
    <citation type="submission" date="2015-01" db="EMBL/GenBank/DDBJ databases">
        <title>Evolutionary Origins and Diversification of the Mycorrhizal Mutualists.</title>
        <authorList>
            <consortium name="DOE Joint Genome Institute"/>
            <consortium name="Mycorrhizal Genomics Consortium"/>
            <person name="Kohler A."/>
            <person name="Kuo A."/>
            <person name="Nagy L.G."/>
            <person name="Floudas D."/>
            <person name="Copeland A."/>
            <person name="Barry K.W."/>
            <person name="Cichocki N."/>
            <person name="Veneault-Fourrey C."/>
            <person name="LaButti K."/>
            <person name="Lindquist E.A."/>
            <person name="Lipzen A."/>
            <person name="Lundell T."/>
            <person name="Morin E."/>
            <person name="Murat C."/>
            <person name="Riley R."/>
            <person name="Ohm R."/>
            <person name="Sun H."/>
            <person name="Tunlid A."/>
            <person name="Henrissat B."/>
            <person name="Grigoriev I.V."/>
            <person name="Hibbett D.S."/>
            <person name="Martin F."/>
        </authorList>
    </citation>
    <scope>NUCLEOTIDE SEQUENCE [LARGE SCALE GENOMIC DNA]</scope>
    <source>
        <strain evidence="2">UH-Slu-Lm8-n1</strain>
    </source>
</reference>
<sequence>DEIVQEFLFFLILHRILSSHPNITLIAVTIDVGPHGKETLHYQAPSDSEDEN</sequence>
<dbReference type="HOGENOM" id="CLU_3093265_0_0_1"/>
<organism evidence="1 2">
    <name type="scientific">Suillus luteus UH-Slu-Lm8-n1</name>
    <dbReference type="NCBI Taxonomy" id="930992"/>
    <lineage>
        <taxon>Eukaryota</taxon>
        <taxon>Fungi</taxon>
        <taxon>Dikarya</taxon>
        <taxon>Basidiomycota</taxon>
        <taxon>Agaricomycotina</taxon>
        <taxon>Agaricomycetes</taxon>
        <taxon>Agaricomycetidae</taxon>
        <taxon>Boletales</taxon>
        <taxon>Suillineae</taxon>
        <taxon>Suillaceae</taxon>
        <taxon>Suillus</taxon>
    </lineage>
</organism>
<feature type="non-terminal residue" evidence="1">
    <location>
        <position position="1"/>
    </location>
</feature>
<gene>
    <name evidence="1" type="ORF">CY34DRAFT_38552</name>
</gene>
<dbReference type="EMBL" id="KN835372">
    <property type="protein sequence ID" value="KIK38827.1"/>
    <property type="molecule type" value="Genomic_DNA"/>
</dbReference>
<protein>
    <submittedName>
        <fullName evidence="1">Uncharacterized protein</fullName>
    </submittedName>
</protein>
<name>A0A0D0AWS3_9AGAM</name>
<dbReference type="AlphaFoldDB" id="A0A0D0AWS3"/>
<evidence type="ECO:0000313" key="2">
    <source>
        <dbReference type="Proteomes" id="UP000054485"/>
    </source>
</evidence>
<evidence type="ECO:0000313" key="1">
    <source>
        <dbReference type="EMBL" id="KIK38827.1"/>
    </source>
</evidence>
<dbReference type="InParanoid" id="A0A0D0AWS3"/>
<keyword evidence="2" id="KW-1185">Reference proteome</keyword>
<reference evidence="1 2" key="1">
    <citation type="submission" date="2014-04" db="EMBL/GenBank/DDBJ databases">
        <authorList>
            <consortium name="DOE Joint Genome Institute"/>
            <person name="Kuo A."/>
            <person name="Ruytinx J."/>
            <person name="Rineau F."/>
            <person name="Colpaert J."/>
            <person name="Kohler A."/>
            <person name="Nagy L.G."/>
            <person name="Floudas D."/>
            <person name="Copeland A."/>
            <person name="Barry K.W."/>
            <person name="Cichocki N."/>
            <person name="Veneault-Fourrey C."/>
            <person name="LaButti K."/>
            <person name="Lindquist E.A."/>
            <person name="Lipzen A."/>
            <person name="Lundell T."/>
            <person name="Morin E."/>
            <person name="Murat C."/>
            <person name="Sun H."/>
            <person name="Tunlid A."/>
            <person name="Henrissat B."/>
            <person name="Grigoriev I.V."/>
            <person name="Hibbett D.S."/>
            <person name="Martin F."/>
            <person name="Nordberg H.P."/>
            <person name="Cantor M.N."/>
            <person name="Hua S.X."/>
        </authorList>
    </citation>
    <scope>NUCLEOTIDE SEQUENCE [LARGE SCALE GENOMIC DNA]</scope>
    <source>
        <strain evidence="1 2">UH-Slu-Lm8-n1</strain>
    </source>
</reference>
<proteinExistence type="predicted"/>
<feature type="non-terminal residue" evidence="1">
    <location>
        <position position="52"/>
    </location>
</feature>